<evidence type="ECO:0008006" key="3">
    <source>
        <dbReference type="Google" id="ProtNLM"/>
    </source>
</evidence>
<evidence type="ECO:0000313" key="2">
    <source>
        <dbReference type="Proteomes" id="UP000028486"/>
    </source>
</evidence>
<keyword evidence="2" id="KW-1185">Reference proteome</keyword>
<sequence>MISSNSYLNASLNNLDFSFKTSSGDEINLSMYDNKSLSYKNTTTKNQSTTELTLSHQYGYSFEFKSNGITAQDMKEIKKAIEDLTPKINDFMKNVQKNEPFSDQTITNLANSIKKELPDYQNQNEKNLVSSNLLDLFDNLLEKNKADMKLLQNSKKLFDEIQKQLDSFSLYA</sequence>
<organism evidence="1 2">
    <name type="scientific">Campylobacter iguaniorum</name>
    <dbReference type="NCBI Taxonomy" id="1244531"/>
    <lineage>
        <taxon>Bacteria</taxon>
        <taxon>Pseudomonadati</taxon>
        <taxon>Campylobacterota</taxon>
        <taxon>Epsilonproteobacteria</taxon>
        <taxon>Campylobacterales</taxon>
        <taxon>Campylobacteraceae</taxon>
        <taxon>Campylobacter</taxon>
    </lineage>
</organism>
<dbReference type="AlphaFoldDB" id="A0A076FA92"/>
<protein>
    <recommendedName>
        <fullName evidence="3">ATP/GTP-binding protein</fullName>
    </recommendedName>
</protein>
<dbReference type="HOGENOM" id="CLU_124321_0_0_7"/>
<dbReference type="PATRIC" id="fig|1244531.5.peg.1442"/>
<evidence type="ECO:0000313" key="1">
    <source>
        <dbReference type="EMBL" id="AII15130.1"/>
    </source>
</evidence>
<reference evidence="2" key="1">
    <citation type="journal article" date="2014" name="Genome Announc.">
        <title>Complete Genome Sequence of Campylobacter iguaniorum Strain 1485ET, Isolated from a Bearded Dragon (Pogona vitticeps).</title>
        <authorList>
            <person name="Gilbert M.J."/>
            <person name="Miller W.G."/>
            <person name="Yee E."/>
            <person name="Kik M."/>
            <person name="Wagenaar J.A."/>
            <person name="Duim B."/>
        </authorList>
    </citation>
    <scope>NUCLEOTIDE SEQUENCE [LARGE SCALE GENOMIC DNA]</scope>
    <source>
        <strain evidence="2">1485E</strain>
    </source>
</reference>
<dbReference type="RefSeq" id="WP_038454776.1">
    <property type="nucleotide sequence ID" value="NZ_CP009043.1"/>
</dbReference>
<gene>
    <name evidence="1" type="ORF">CIG1485E_1297</name>
</gene>
<dbReference type="KEGG" id="caj:CIG1485E_1297"/>
<accession>A0A076FA92</accession>
<dbReference type="STRING" id="1244531.CIG2463D_1430"/>
<name>A0A076FA92_9BACT</name>
<dbReference type="eggNOG" id="ENOG5032QD7">
    <property type="taxonomic scope" value="Bacteria"/>
</dbReference>
<dbReference type="EMBL" id="CP009043">
    <property type="protein sequence ID" value="AII15130.1"/>
    <property type="molecule type" value="Genomic_DNA"/>
</dbReference>
<proteinExistence type="predicted"/>
<dbReference type="Proteomes" id="UP000028486">
    <property type="component" value="Chromosome"/>
</dbReference>